<dbReference type="InterPro" id="IPR006089">
    <property type="entry name" value="Acyl-CoA_DH_CS"/>
</dbReference>
<dbReference type="SUPFAM" id="SSF47203">
    <property type="entry name" value="Acyl-CoA dehydrogenase C-terminal domain-like"/>
    <property type="match status" value="1"/>
</dbReference>
<accession>A0A844WE07</accession>
<dbReference type="PANTHER" id="PTHR43884:SF12">
    <property type="entry name" value="ISOVALERYL-COA DEHYDROGENASE, MITOCHONDRIAL-RELATED"/>
    <property type="match status" value="1"/>
</dbReference>
<dbReference type="Pfam" id="PF02770">
    <property type="entry name" value="Acyl-CoA_dh_M"/>
    <property type="match status" value="1"/>
</dbReference>
<evidence type="ECO:0000256" key="6">
    <source>
        <dbReference type="RuleBase" id="RU362125"/>
    </source>
</evidence>
<evidence type="ECO:0000313" key="11">
    <source>
        <dbReference type="Proteomes" id="UP000443843"/>
    </source>
</evidence>
<dbReference type="InterPro" id="IPR036250">
    <property type="entry name" value="AcylCo_DH-like_C"/>
</dbReference>
<evidence type="ECO:0000313" key="10">
    <source>
        <dbReference type="EMBL" id="MWB78722.1"/>
    </source>
</evidence>
<dbReference type="Gene3D" id="2.40.110.10">
    <property type="entry name" value="Butyryl-CoA Dehydrogenase, subunit A, domain 2"/>
    <property type="match status" value="1"/>
</dbReference>
<dbReference type="Pfam" id="PF02771">
    <property type="entry name" value="Acyl-CoA_dh_N"/>
    <property type="match status" value="1"/>
</dbReference>
<evidence type="ECO:0000256" key="3">
    <source>
        <dbReference type="ARBA" id="ARBA00022630"/>
    </source>
</evidence>
<keyword evidence="3 6" id="KW-0285">Flavoprotein</keyword>
<dbReference type="InterPro" id="IPR006091">
    <property type="entry name" value="Acyl-CoA_Oxase/DH_mid-dom"/>
</dbReference>
<name>A0A844WE07_9RHOB</name>
<keyword evidence="11" id="KW-1185">Reference proteome</keyword>
<dbReference type="RefSeq" id="WP_160382939.1">
    <property type="nucleotide sequence ID" value="NZ_WNXQ01000006.1"/>
</dbReference>
<dbReference type="InterPro" id="IPR009100">
    <property type="entry name" value="AcylCoA_DH/oxidase_NM_dom_sf"/>
</dbReference>
<dbReference type="Gene3D" id="1.20.140.10">
    <property type="entry name" value="Butyryl-CoA Dehydrogenase, subunit A, domain 3"/>
    <property type="match status" value="1"/>
</dbReference>
<comment type="similarity">
    <text evidence="2 6">Belongs to the acyl-CoA dehydrogenase family.</text>
</comment>
<sequence length="391" mass="42538">MSANSPFDPAGRSPVFFDDSLVMLRDQVRRFVETEIKPHADAWEAAGETPRALLRKMGGLGFFGIRYPEALGGSALDQRATVIWAEELGRSTYSGVAITALVHTDMASVHIFNAGNDAQRAEWIPRCISGEAISAVAVTEPGAGSDVKGISTRARQDGDDYILNGAKMFITNGVLADVYCVAAKTDPDARPSQSVTMFLVEKGMPGFTVSRALDKHGWRSSDTAELSFQDVRVPAANVLGREGGGFYEIMKNFQNERLVIGAMAMGEAQAALDLTVDYTRERKAFGAPLWDKQAIRQRLAMLSARVEACRQFIYATAARAAAGEEVVREVSMIKALAGELVNEVMYDCVQFHGGMGFMRESTIERMSRDARVQSIGGGATEVMLEEVAKRM</sequence>
<dbReference type="PROSITE" id="PS00072">
    <property type="entry name" value="ACYL_COA_DH_1"/>
    <property type="match status" value="1"/>
</dbReference>
<organism evidence="10 11">
    <name type="scientific">Pseudooceanicola pacificus</name>
    <dbReference type="NCBI Taxonomy" id="2676438"/>
    <lineage>
        <taxon>Bacteria</taxon>
        <taxon>Pseudomonadati</taxon>
        <taxon>Pseudomonadota</taxon>
        <taxon>Alphaproteobacteria</taxon>
        <taxon>Rhodobacterales</taxon>
        <taxon>Paracoccaceae</taxon>
        <taxon>Pseudooceanicola</taxon>
    </lineage>
</organism>
<protein>
    <submittedName>
        <fullName evidence="10">Acyl-CoA dehydrogenase</fullName>
    </submittedName>
</protein>
<dbReference type="InterPro" id="IPR046373">
    <property type="entry name" value="Acyl-CoA_Oxase/DH_mid-dom_sf"/>
</dbReference>
<evidence type="ECO:0000256" key="5">
    <source>
        <dbReference type="ARBA" id="ARBA00023002"/>
    </source>
</evidence>
<comment type="cofactor">
    <cofactor evidence="1 6">
        <name>FAD</name>
        <dbReference type="ChEBI" id="CHEBI:57692"/>
    </cofactor>
</comment>
<dbReference type="SUPFAM" id="SSF56645">
    <property type="entry name" value="Acyl-CoA dehydrogenase NM domain-like"/>
    <property type="match status" value="1"/>
</dbReference>
<dbReference type="InterPro" id="IPR013786">
    <property type="entry name" value="AcylCoA_DH/ox_N"/>
</dbReference>
<dbReference type="PANTHER" id="PTHR43884">
    <property type="entry name" value="ACYL-COA DEHYDROGENASE"/>
    <property type="match status" value="1"/>
</dbReference>
<keyword evidence="5 6" id="KW-0560">Oxidoreductase</keyword>
<dbReference type="Proteomes" id="UP000443843">
    <property type="component" value="Unassembled WGS sequence"/>
</dbReference>
<dbReference type="FunFam" id="2.40.110.10:FF:000002">
    <property type="entry name" value="Acyl-CoA dehydrogenase fadE12"/>
    <property type="match status" value="1"/>
</dbReference>
<gene>
    <name evidence="10" type="ORF">GLS40_11845</name>
</gene>
<evidence type="ECO:0000259" key="9">
    <source>
        <dbReference type="Pfam" id="PF02771"/>
    </source>
</evidence>
<dbReference type="PIRSF" id="PIRSF016578">
    <property type="entry name" value="HsaA"/>
    <property type="match status" value="1"/>
</dbReference>
<dbReference type="InterPro" id="IPR037069">
    <property type="entry name" value="AcylCoA_DH/ox_N_sf"/>
</dbReference>
<dbReference type="Gene3D" id="1.10.540.10">
    <property type="entry name" value="Acyl-CoA dehydrogenase/oxidase, N-terminal domain"/>
    <property type="match status" value="1"/>
</dbReference>
<evidence type="ECO:0000256" key="1">
    <source>
        <dbReference type="ARBA" id="ARBA00001974"/>
    </source>
</evidence>
<dbReference type="InterPro" id="IPR009075">
    <property type="entry name" value="AcylCo_DH/oxidase_C"/>
</dbReference>
<evidence type="ECO:0000259" key="8">
    <source>
        <dbReference type="Pfam" id="PF02770"/>
    </source>
</evidence>
<reference evidence="10 11" key="1">
    <citation type="submission" date="2019-11" db="EMBL/GenBank/DDBJ databases">
        <title>Pseudooceanicola pacifica sp. nov., isolated from deep-sea sediment of the Pacific Ocean.</title>
        <authorList>
            <person name="Lyu L."/>
        </authorList>
    </citation>
    <scope>NUCLEOTIDE SEQUENCE [LARGE SCALE GENOMIC DNA]</scope>
    <source>
        <strain evidence="10 11">216_PA32_1</strain>
    </source>
</reference>
<keyword evidence="4 6" id="KW-0274">FAD</keyword>
<evidence type="ECO:0000256" key="4">
    <source>
        <dbReference type="ARBA" id="ARBA00022827"/>
    </source>
</evidence>
<evidence type="ECO:0000256" key="2">
    <source>
        <dbReference type="ARBA" id="ARBA00009347"/>
    </source>
</evidence>
<comment type="caution">
    <text evidence="10">The sequence shown here is derived from an EMBL/GenBank/DDBJ whole genome shotgun (WGS) entry which is preliminary data.</text>
</comment>
<dbReference type="Pfam" id="PF00441">
    <property type="entry name" value="Acyl-CoA_dh_1"/>
    <property type="match status" value="1"/>
</dbReference>
<dbReference type="GO" id="GO:0050660">
    <property type="term" value="F:flavin adenine dinucleotide binding"/>
    <property type="evidence" value="ECO:0007669"/>
    <property type="project" value="InterPro"/>
</dbReference>
<feature type="domain" description="Acyl-CoA dehydrogenase/oxidase C-terminal" evidence="7">
    <location>
        <begin position="243"/>
        <end position="391"/>
    </location>
</feature>
<feature type="domain" description="Acyl-CoA dehydrogenase/oxidase N-terminal" evidence="9">
    <location>
        <begin position="22"/>
        <end position="131"/>
    </location>
</feature>
<evidence type="ECO:0000259" key="7">
    <source>
        <dbReference type="Pfam" id="PF00441"/>
    </source>
</evidence>
<feature type="domain" description="Acyl-CoA oxidase/dehydrogenase middle" evidence="8">
    <location>
        <begin position="135"/>
        <end position="231"/>
    </location>
</feature>
<dbReference type="FunFam" id="1.20.140.10:FF:000001">
    <property type="entry name" value="Acyl-CoA dehydrogenase"/>
    <property type="match status" value="1"/>
</dbReference>
<dbReference type="PROSITE" id="PS00073">
    <property type="entry name" value="ACYL_COA_DH_2"/>
    <property type="match status" value="1"/>
</dbReference>
<proteinExistence type="inferred from homology"/>
<dbReference type="GO" id="GO:0003995">
    <property type="term" value="F:acyl-CoA dehydrogenase activity"/>
    <property type="evidence" value="ECO:0007669"/>
    <property type="project" value="InterPro"/>
</dbReference>
<dbReference type="AlphaFoldDB" id="A0A844WE07"/>
<dbReference type="EMBL" id="WNXQ01000006">
    <property type="protein sequence ID" value="MWB78722.1"/>
    <property type="molecule type" value="Genomic_DNA"/>
</dbReference>